<dbReference type="GO" id="GO:0008270">
    <property type="term" value="F:zinc ion binding"/>
    <property type="evidence" value="ECO:0007669"/>
    <property type="project" value="UniProtKB-KW"/>
</dbReference>
<reference evidence="6" key="2">
    <citation type="submission" date="2022-06" db="UniProtKB">
        <authorList>
            <consortium name="EnsemblMetazoa"/>
        </authorList>
    </citation>
    <scope>IDENTIFICATION</scope>
    <source>
        <strain evidence="6">p50T (Dazao)</strain>
    </source>
</reference>
<dbReference type="AlphaFoldDB" id="A0A8R2M570"/>
<name>A0A8R2M570_BOMMO</name>
<dbReference type="InterPro" id="IPR001965">
    <property type="entry name" value="Znf_PHD"/>
</dbReference>
<organism evidence="6 7">
    <name type="scientific">Bombyx mori</name>
    <name type="common">Silk moth</name>
    <dbReference type="NCBI Taxonomy" id="7091"/>
    <lineage>
        <taxon>Eukaryota</taxon>
        <taxon>Metazoa</taxon>
        <taxon>Ecdysozoa</taxon>
        <taxon>Arthropoda</taxon>
        <taxon>Hexapoda</taxon>
        <taxon>Insecta</taxon>
        <taxon>Pterygota</taxon>
        <taxon>Neoptera</taxon>
        <taxon>Endopterygota</taxon>
        <taxon>Lepidoptera</taxon>
        <taxon>Glossata</taxon>
        <taxon>Ditrysia</taxon>
        <taxon>Bombycoidea</taxon>
        <taxon>Bombycidae</taxon>
        <taxon>Bombycinae</taxon>
        <taxon>Bombyx</taxon>
    </lineage>
</organism>
<dbReference type="Gene3D" id="3.30.70.1820">
    <property type="entry name" value="L1 transposable element, RRM domain"/>
    <property type="match status" value="1"/>
</dbReference>
<dbReference type="SUPFAM" id="SSF57903">
    <property type="entry name" value="FYVE/PHD zinc finger"/>
    <property type="match status" value="1"/>
</dbReference>
<dbReference type="Pfam" id="PF25298">
    <property type="entry name" value="Baculo_FP_2nd"/>
    <property type="match status" value="1"/>
</dbReference>
<dbReference type="SMART" id="SM00249">
    <property type="entry name" value="PHD"/>
    <property type="match status" value="1"/>
</dbReference>
<feature type="domain" description="Zinc finger PHD-type" evidence="5">
    <location>
        <begin position="4"/>
        <end position="57"/>
    </location>
</feature>
<keyword evidence="2" id="KW-0863">Zinc-finger</keyword>
<evidence type="ECO:0000313" key="6">
    <source>
        <dbReference type="EnsemblMetazoa" id="XP_037872948.1"/>
    </source>
</evidence>
<keyword evidence="7" id="KW-1185">Reference proteome</keyword>
<keyword evidence="1" id="KW-0479">Metal-binding</keyword>
<dbReference type="InterPro" id="IPR013083">
    <property type="entry name" value="Znf_RING/FYVE/PHD"/>
</dbReference>
<dbReference type="InterPro" id="IPR011011">
    <property type="entry name" value="Znf_FYVE_PHD"/>
</dbReference>
<evidence type="ECO:0000256" key="3">
    <source>
        <dbReference type="ARBA" id="ARBA00022833"/>
    </source>
</evidence>
<proteinExistence type="predicted"/>
<evidence type="ECO:0000259" key="5">
    <source>
        <dbReference type="SMART" id="SM00249"/>
    </source>
</evidence>
<feature type="region of interest" description="Disordered" evidence="4">
    <location>
        <begin position="67"/>
        <end position="97"/>
    </location>
</feature>
<dbReference type="Proteomes" id="UP000005204">
    <property type="component" value="Unassembled WGS sequence"/>
</dbReference>
<accession>A0A8R2M570</accession>
<dbReference type="Gene3D" id="3.30.40.10">
    <property type="entry name" value="Zinc/RING finger domain, C3HC4 (zinc finger)"/>
    <property type="match status" value="1"/>
</dbReference>
<dbReference type="EnsemblMetazoa" id="XM_038017020.1">
    <property type="protein sequence ID" value="XP_037872948.1"/>
    <property type="gene ID" value="LOC119629807"/>
</dbReference>
<evidence type="ECO:0000313" key="7">
    <source>
        <dbReference type="Proteomes" id="UP000005204"/>
    </source>
</evidence>
<keyword evidence="3" id="KW-0862">Zinc</keyword>
<protein>
    <recommendedName>
        <fullName evidence="5">Zinc finger PHD-type domain-containing protein</fullName>
    </recommendedName>
</protein>
<evidence type="ECO:0000256" key="4">
    <source>
        <dbReference type="SAM" id="MobiDB-lite"/>
    </source>
</evidence>
<sequence length="347" mass="39986">MEYTCCNKVVNTRDNKKSTLVCTVCRNYYHIGCVLPAKKDWTPDSEFKSTWICLNCATRSRTVNDDTPVRGNVRPRAPDTSNVTMRPLRTGSREREGPELQVVPLEQVRSIVRAEVQEAVACFRDTILELKSEISTLRDSVSFISDKYEAISKRFLEFNDHLKVIPTLKNELSILDSRMQTIDSQFNLKEQWSRRSNIEILGIPERKGENLIELVSKIAEKAGFALNPQIDVDFVTRVAPMDRSSSRSKPVILRFVSRYRKDDMLAKLRRLKELKSSDIGFPHDSSRLYFNDHLTKNNKLLLKNVKNLAKEKFYKYVWVRNCTILARKNDVSPPVVIASQADLKKNI</sequence>
<dbReference type="InterPro" id="IPR057251">
    <property type="entry name" value="FP_C"/>
</dbReference>
<evidence type="ECO:0000256" key="1">
    <source>
        <dbReference type="ARBA" id="ARBA00022723"/>
    </source>
</evidence>
<evidence type="ECO:0000256" key="2">
    <source>
        <dbReference type="ARBA" id="ARBA00022771"/>
    </source>
</evidence>
<reference evidence="7" key="1">
    <citation type="journal article" date="2008" name="Insect Biochem. Mol. Biol.">
        <title>The genome of a lepidopteran model insect, the silkworm Bombyx mori.</title>
        <authorList>
            <consortium name="International Silkworm Genome Consortium"/>
        </authorList>
    </citation>
    <scope>NUCLEOTIDE SEQUENCE [LARGE SCALE GENOMIC DNA]</scope>
    <source>
        <strain evidence="7">p50T</strain>
    </source>
</reference>